<dbReference type="SUPFAM" id="SSF56349">
    <property type="entry name" value="DNA breaking-rejoining enzymes"/>
    <property type="match status" value="1"/>
</dbReference>
<gene>
    <name evidence="1" type="ORF">SINV_02634</name>
</gene>
<accession>E9J7D5</accession>
<evidence type="ECO:0008006" key="2">
    <source>
        <dbReference type="Google" id="ProtNLM"/>
    </source>
</evidence>
<dbReference type="EMBL" id="GL768473">
    <property type="protein sequence ID" value="EFZ11265.1"/>
    <property type="molecule type" value="Genomic_DNA"/>
</dbReference>
<dbReference type="InterPro" id="IPR011010">
    <property type="entry name" value="DNA_brk_join_enz"/>
</dbReference>
<proteinExistence type="predicted"/>
<dbReference type="GO" id="GO:0003677">
    <property type="term" value="F:DNA binding"/>
    <property type="evidence" value="ECO:0007669"/>
    <property type="project" value="InterPro"/>
</dbReference>
<name>E9J7D5_SOLIN</name>
<organism>
    <name type="scientific">Solenopsis invicta</name>
    <name type="common">Red imported fire ant</name>
    <name type="synonym">Solenopsis wagneri</name>
    <dbReference type="NCBI Taxonomy" id="13686"/>
    <lineage>
        <taxon>Eukaryota</taxon>
        <taxon>Metazoa</taxon>
        <taxon>Ecdysozoa</taxon>
        <taxon>Arthropoda</taxon>
        <taxon>Hexapoda</taxon>
        <taxon>Insecta</taxon>
        <taxon>Pterygota</taxon>
        <taxon>Neoptera</taxon>
        <taxon>Endopterygota</taxon>
        <taxon>Hymenoptera</taxon>
        <taxon>Apocrita</taxon>
        <taxon>Aculeata</taxon>
        <taxon>Formicoidea</taxon>
        <taxon>Formicidae</taxon>
        <taxon>Myrmicinae</taxon>
        <taxon>Solenopsis</taxon>
    </lineage>
</organism>
<reference evidence="1" key="1">
    <citation type="journal article" date="2011" name="Proc. Natl. Acad. Sci. U.S.A.">
        <title>The genome of the fire ant Solenopsis invicta.</title>
        <authorList>
            <person name="Wurm Y."/>
            <person name="Wang J."/>
            <person name="Riba-Grognuz O."/>
            <person name="Corona M."/>
            <person name="Nygaard S."/>
            <person name="Hunt B.G."/>
            <person name="Ingram K.K."/>
            <person name="Falquet L."/>
            <person name="Nipitwattanaphon M."/>
            <person name="Gotzek D."/>
            <person name="Dijkstra M.B."/>
            <person name="Oettler J."/>
            <person name="Comtesse F."/>
            <person name="Shih C.J."/>
            <person name="Wu W.J."/>
            <person name="Yang C.C."/>
            <person name="Thomas J."/>
            <person name="Beaudoing E."/>
            <person name="Pradervand S."/>
            <person name="Flegel V."/>
            <person name="Cook E.D."/>
            <person name="Fabbretti R."/>
            <person name="Stockinger H."/>
            <person name="Long L."/>
            <person name="Farmerie W.G."/>
            <person name="Oakey J."/>
            <person name="Boomsma J.J."/>
            <person name="Pamilo P."/>
            <person name="Yi S.V."/>
            <person name="Heinze J."/>
            <person name="Goodisman M.A."/>
            <person name="Farinelli L."/>
            <person name="Harshman K."/>
            <person name="Hulo N."/>
            <person name="Cerutti L."/>
            <person name="Xenarios I."/>
            <person name="Shoemaker D."/>
            <person name="Keller L."/>
        </authorList>
    </citation>
    <scope>NUCLEOTIDE SEQUENCE [LARGE SCALE GENOMIC DNA]</scope>
</reference>
<dbReference type="AlphaFoldDB" id="E9J7D5"/>
<feature type="non-terminal residue" evidence="1">
    <location>
        <position position="1"/>
    </location>
</feature>
<evidence type="ECO:0000313" key="1">
    <source>
        <dbReference type="EMBL" id="EFZ11265.1"/>
    </source>
</evidence>
<sequence length="163" mass="18442">RTLRKLKAAQICKKTGQEVAKSTSQGKRLSNRCARYLSSDGENKIFGPHREWRRLLSEHEYSTKELRPSTCDSLFIILTKPFKAVTSQIKGRWIKQGIEECDIDTSIFSAHSTRHASRAAKKGILLDLIKRAAGWTGESRVFANFYKRPIVDSKAFSNAVLSL</sequence>
<protein>
    <recommendedName>
        <fullName evidence="2">Tyr recombinase domain-containing protein</fullName>
    </recommendedName>
</protein>
<feature type="non-terminal residue" evidence="1">
    <location>
        <position position="163"/>
    </location>
</feature>
<dbReference type="HOGENOM" id="CLU_1631306_0_0_1"/>